<organism evidence="1 2">
    <name type="scientific">Tsukamurella asaccharolytica</name>
    <dbReference type="NCBI Taxonomy" id="2592067"/>
    <lineage>
        <taxon>Bacteria</taxon>
        <taxon>Bacillati</taxon>
        <taxon>Actinomycetota</taxon>
        <taxon>Actinomycetes</taxon>
        <taxon>Mycobacteriales</taxon>
        <taxon>Tsukamurellaceae</taxon>
        <taxon>Tsukamurella</taxon>
    </lineage>
</organism>
<dbReference type="RefSeq" id="WP_146559432.1">
    <property type="nucleotide sequence ID" value="NZ_VIGW01000001.1"/>
</dbReference>
<dbReference type="EMBL" id="VIGW01000001">
    <property type="protein sequence ID" value="TWS21579.1"/>
    <property type="molecule type" value="Genomic_DNA"/>
</dbReference>
<evidence type="ECO:0000313" key="2">
    <source>
        <dbReference type="Proteomes" id="UP000317291"/>
    </source>
</evidence>
<gene>
    <name evidence="1" type="ORF">FK529_03060</name>
</gene>
<accession>A0A5C5REL9</accession>
<sequence>MLSDNDFHLHGKQHVPAPYDTPVQGGWTSVTGVSARPHEAQVNSSLAALGRSSNPYLRRAIVAAIVPTTDVDEWPTDELWIKERGDDADWLIFDHLENGQVVAACEHKPMHAPAQWSRASTAAFYDERAGQAIRNLANYQSTLNPYRHVLDQKTFTTNDLAAIEAPDPVYYFSKRSKNRGHEHGHLQHVIPQVLNYWHRHHVTIHILNDKHCSASELYKATGDPYGLQDALFPIHTTADTLNVIATRLKGVRLTSDEAQALTRVLDAMWIRGPERIDHSLDDEARRLISPAARWVGYHMDDVEWR</sequence>
<evidence type="ECO:0000313" key="1">
    <source>
        <dbReference type="EMBL" id="TWS21579.1"/>
    </source>
</evidence>
<proteinExistence type="predicted"/>
<dbReference type="OrthoDB" id="9836750at2"/>
<name>A0A5C5REL9_9ACTN</name>
<reference evidence="1 2" key="1">
    <citation type="submission" date="2019-06" db="EMBL/GenBank/DDBJ databases">
        <title>Tsukamurella conjunctivitidis sp. nov., Tsukamurella assacharolytica sp. nov. and Tsukamurella sputae sp. nov. isolated from patients with conjunctivitis, bacteraemia (lymphoma) and respiratory infection (sputum) in Hong Kong.</title>
        <authorList>
            <person name="Teng J.L.L."/>
            <person name="Lee H.H."/>
            <person name="Fong J.Y.H."/>
            <person name="Fok K.M.N."/>
            <person name="Lau S.K.P."/>
            <person name="Woo P.C.Y."/>
        </authorList>
    </citation>
    <scope>NUCLEOTIDE SEQUENCE [LARGE SCALE GENOMIC DNA]</scope>
    <source>
        <strain evidence="1 2">HKU71</strain>
    </source>
</reference>
<dbReference type="AlphaFoldDB" id="A0A5C5REL9"/>
<keyword evidence="2" id="KW-1185">Reference proteome</keyword>
<dbReference type="Proteomes" id="UP000317291">
    <property type="component" value="Unassembled WGS sequence"/>
</dbReference>
<comment type="caution">
    <text evidence="1">The sequence shown here is derived from an EMBL/GenBank/DDBJ whole genome shotgun (WGS) entry which is preliminary data.</text>
</comment>
<protein>
    <submittedName>
        <fullName evidence="1">Uncharacterized protein</fullName>
    </submittedName>
</protein>